<gene>
    <name evidence="2" type="ORF">CJ231_11390</name>
</gene>
<evidence type="ECO:0000256" key="1">
    <source>
        <dbReference type="SAM" id="SignalP"/>
    </source>
</evidence>
<dbReference type="AlphaFoldDB" id="A0A2N6QNG1"/>
<evidence type="ECO:0000313" key="3">
    <source>
        <dbReference type="Proteomes" id="UP000235564"/>
    </source>
</evidence>
<dbReference type="RefSeq" id="WP_102698056.1">
    <property type="nucleotide sequence ID" value="NZ_PNGJ01000011.1"/>
</dbReference>
<dbReference type="EMBL" id="PNGJ01000011">
    <property type="protein sequence ID" value="PMC23047.1"/>
    <property type="molecule type" value="Genomic_DNA"/>
</dbReference>
<feature type="signal peptide" evidence="1">
    <location>
        <begin position="1"/>
        <end position="24"/>
    </location>
</feature>
<sequence length="685" mass="75971">MQNKFSYPVIFLLTVALSACSLYFDENDIPEEQLGVGQEAVVKDSVSTVTYEYQPGVRKLTTATLQYLVMAEGDSVLYFMETTPDDLMPQKGVVISSGRSELLPIGVNGRVSDVAVVNGMKRCTVVRLSLDEVFKTLRFEYHGPADWQNAQTIDEHGNVVPQARNTRAEIEKSIDKMNWKFAIRSDGAGVSSAEYIYNNEAKPIDLPESLKGIMGKAKFDAELGAVNEETVHASFDMAKYNVECYIEEETTISAKMSVEKGYSDRKTTLSKNNEGKKLQILDSPVAIDVTYGIDSEIEFDLAAKQAVEAEVKSHRKLGFKYVSKKFSLINENLTTTQDIFKKLDVEGSANTAVKARAKVGLNIAGYAEGTVGGTLKTGLETMLQHSQYGDSLQLNDRNYIRLYLNAGFDTDVKVMLKGAVVYDYKKTLADTTLLSKKWPLFPSLLDMTITPRDITDTKVSFDGQFTVNDGLLARLGAQIKPFLRVYSGDKYTDYSPAEGNNKVLPDKTSVFNFSISNLNKSSTYEVVPGLIYAGNRYIYDRKEFAQPATPSDAGIVLQNYKQLYGDKALDASSAFDHEYIYTIDAKLTGGSKFKSWGVTVKMINGKGKTIAANNYDVDRQKTGTYTLRFTLFASSAPPCRLVMQPYAVTQDGEEKRFREYEYVLLNPAPNLLGDAKEADVDFGSS</sequence>
<comment type="caution">
    <text evidence="2">The sequence shown here is derived from an EMBL/GenBank/DDBJ whole genome shotgun (WGS) entry which is preliminary data.</text>
</comment>
<keyword evidence="1" id="KW-0732">Signal</keyword>
<proteinExistence type="predicted"/>
<dbReference type="PROSITE" id="PS51257">
    <property type="entry name" value="PROKAR_LIPOPROTEIN"/>
    <property type="match status" value="1"/>
</dbReference>
<protein>
    <submittedName>
        <fullName evidence="2">Rod shape-determining protein MreC</fullName>
    </submittedName>
</protein>
<organism evidence="2 3">
    <name type="scientific">Hoylesella buccalis</name>
    <dbReference type="NCBI Taxonomy" id="28127"/>
    <lineage>
        <taxon>Bacteria</taxon>
        <taxon>Pseudomonadati</taxon>
        <taxon>Bacteroidota</taxon>
        <taxon>Bacteroidia</taxon>
        <taxon>Bacteroidales</taxon>
        <taxon>Prevotellaceae</taxon>
        <taxon>Hoylesella</taxon>
    </lineage>
</organism>
<evidence type="ECO:0000313" key="2">
    <source>
        <dbReference type="EMBL" id="PMC23047.1"/>
    </source>
</evidence>
<reference evidence="2 3" key="1">
    <citation type="submission" date="2017-09" db="EMBL/GenBank/DDBJ databases">
        <title>Bacterial strain isolated from the female urinary microbiota.</title>
        <authorList>
            <person name="Thomas-White K."/>
            <person name="Kumar N."/>
            <person name="Forster S."/>
            <person name="Putonti C."/>
            <person name="Lawley T."/>
            <person name="Wolfe A.J."/>
        </authorList>
    </citation>
    <scope>NUCLEOTIDE SEQUENCE [LARGE SCALE GENOMIC DNA]</scope>
    <source>
        <strain evidence="2 3">UMB0536</strain>
    </source>
</reference>
<accession>A0A2N6QNG1</accession>
<name>A0A2N6QNG1_9BACT</name>
<dbReference type="Proteomes" id="UP000235564">
    <property type="component" value="Unassembled WGS sequence"/>
</dbReference>
<feature type="chain" id="PRO_5014613942" evidence="1">
    <location>
        <begin position="25"/>
        <end position="685"/>
    </location>
</feature>